<accession>A0A502DT16</accession>
<evidence type="ECO:0000313" key="2">
    <source>
        <dbReference type="Proteomes" id="UP000320095"/>
    </source>
</evidence>
<dbReference type="EMBL" id="RCZG01000019">
    <property type="protein sequence ID" value="TPG28184.1"/>
    <property type="molecule type" value="Genomic_DNA"/>
</dbReference>
<proteinExistence type="predicted"/>
<protein>
    <submittedName>
        <fullName evidence="1">Uncharacterized protein</fullName>
    </submittedName>
</protein>
<reference evidence="1 2" key="1">
    <citation type="journal article" date="2019" name="Environ. Microbiol.">
        <title>Species interactions and distinct microbial communities in high Arctic permafrost affected cryosols are associated with the CH4 and CO2 gas fluxes.</title>
        <authorList>
            <person name="Altshuler I."/>
            <person name="Hamel J."/>
            <person name="Turney S."/>
            <person name="Magnuson E."/>
            <person name="Levesque R."/>
            <person name="Greer C."/>
            <person name="Whyte L.G."/>
        </authorList>
    </citation>
    <scope>NUCLEOTIDE SEQUENCE [LARGE SCALE GENOMIC DNA]</scope>
    <source>
        <strain evidence="1 2">S5.20</strain>
    </source>
</reference>
<dbReference type="AlphaFoldDB" id="A0A502DT16"/>
<dbReference type="RefSeq" id="WP_140698876.1">
    <property type="nucleotide sequence ID" value="NZ_RCZG01000019.1"/>
</dbReference>
<evidence type="ECO:0000313" key="1">
    <source>
        <dbReference type="EMBL" id="TPG28184.1"/>
    </source>
</evidence>
<keyword evidence="2" id="KW-1185">Reference proteome</keyword>
<organism evidence="1 2">
    <name type="scientific">Mycolicibacterium hodleri</name>
    <dbReference type="NCBI Taxonomy" id="49897"/>
    <lineage>
        <taxon>Bacteria</taxon>
        <taxon>Bacillati</taxon>
        <taxon>Actinomycetota</taxon>
        <taxon>Actinomycetes</taxon>
        <taxon>Mycobacteriales</taxon>
        <taxon>Mycobacteriaceae</taxon>
        <taxon>Mycolicibacterium</taxon>
    </lineage>
</organism>
<dbReference type="Proteomes" id="UP000320095">
    <property type="component" value="Unassembled WGS sequence"/>
</dbReference>
<gene>
    <name evidence="1" type="ORF">EAH80_28085</name>
</gene>
<sequence length="160" mass="16906">MAVFLRKMLGIGALPDDMRAQAEAEGLLHLAEYVPITFRFSGKIPGKVAKGNLSSYVGALALTRLRVLATLSSVPKKAGRSVDHSWNAAGGSMVQATIDESGLLLTVPDISAVDPCFAGSVSLHYKAPLSADVLSQLPERSFAFDVPAKFVYSVCGVPSR</sequence>
<name>A0A502DT16_9MYCO</name>
<comment type="caution">
    <text evidence="1">The sequence shown here is derived from an EMBL/GenBank/DDBJ whole genome shotgun (WGS) entry which is preliminary data.</text>
</comment>
<dbReference type="OrthoDB" id="4742419at2"/>